<dbReference type="Gene3D" id="2.170.150.70">
    <property type="match status" value="2"/>
</dbReference>
<comment type="similarity">
    <text evidence="1">Belongs to the Gfa family.</text>
</comment>
<keyword evidence="6" id="KW-1185">Reference proteome</keyword>
<evidence type="ECO:0000259" key="4">
    <source>
        <dbReference type="PROSITE" id="PS51891"/>
    </source>
</evidence>
<protein>
    <submittedName>
        <fullName evidence="5">Mss4-like protein</fullName>
    </submittedName>
</protein>
<dbReference type="InterPro" id="IPR006913">
    <property type="entry name" value="CENP-V/GFA"/>
</dbReference>
<name>A0AAD7FS31_9AGAR</name>
<comment type="caution">
    <text evidence="5">The sequence shown here is derived from an EMBL/GenBank/DDBJ whole genome shotgun (WGS) entry which is preliminary data.</text>
</comment>
<dbReference type="PANTHER" id="PTHR28620:SF1">
    <property type="entry name" value="CENP-V_GFA DOMAIN-CONTAINING PROTEIN"/>
    <property type="match status" value="1"/>
</dbReference>
<evidence type="ECO:0000256" key="3">
    <source>
        <dbReference type="ARBA" id="ARBA00022833"/>
    </source>
</evidence>
<accession>A0AAD7FS31</accession>
<evidence type="ECO:0000313" key="5">
    <source>
        <dbReference type="EMBL" id="KAJ7639421.1"/>
    </source>
</evidence>
<feature type="domain" description="CENP-V/GFA" evidence="4">
    <location>
        <begin position="138"/>
        <end position="259"/>
    </location>
</feature>
<dbReference type="Proteomes" id="UP001221142">
    <property type="component" value="Unassembled WGS sequence"/>
</dbReference>
<evidence type="ECO:0000256" key="1">
    <source>
        <dbReference type="ARBA" id="ARBA00005495"/>
    </source>
</evidence>
<feature type="domain" description="CENP-V/GFA" evidence="4">
    <location>
        <begin position="6"/>
        <end position="117"/>
    </location>
</feature>
<keyword evidence="3" id="KW-0862">Zinc</keyword>
<dbReference type="PROSITE" id="PS51891">
    <property type="entry name" value="CENP_V_GFA"/>
    <property type="match status" value="2"/>
</dbReference>
<organism evidence="5 6">
    <name type="scientific">Roridomyces roridus</name>
    <dbReference type="NCBI Taxonomy" id="1738132"/>
    <lineage>
        <taxon>Eukaryota</taxon>
        <taxon>Fungi</taxon>
        <taxon>Dikarya</taxon>
        <taxon>Basidiomycota</taxon>
        <taxon>Agaricomycotina</taxon>
        <taxon>Agaricomycetes</taxon>
        <taxon>Agaricomycetidae</taxon>
        <taxon>Agaricales</taxon>
        <taxon>Marasmiineae</taxon>
        <taxon>Mycenaceae</taxon>
        <taxon>Roridomyces</taxon>
    </lineage>
</organism>
<dbReference type="InterPro" id="IPR052355">
    <property type="entry name" value="CENP-V-like"/>
</dbReference>
<dbReference type="EMBL" id="JARKIF010000005">
    <property type="protein sequence ID" value="KAJ7639421.1"/>
    <property type="molecule type" value="Genomic_DNA"/>
</dbReference>
<dbReference type="InterPro" id="IPR011057">
    <property type="entry name" value="Mss4-like_sf"/>
</dbReference>
<proteinExistence type="inferred from homology"/>
<dbReference type="AlphaFoldDB" id="A0AAD7FS31"/>
<dbReference type="GO" id="GO:0046872">
    <property type="term" value="F:metal ion binding"/>
    <property type="evidence" value="ECO:0007669"/>
    <property type="project" value="UniProtKB-KW"/>
</dbReference>
<reference evidence="5" key="1">
    <citation type="submission" date="2023-03" db="EMBL/GenBank/DDBJ databases">
        <title>Massive genome expansion in bonnet fungi (Mycena s.s.) driven by repeated elements and novel gene families across ecological guilds.</title>
        <authorList>
            <consortium name="Lawrence Berkeley National Laboratory"/>
            <person name="Harder C.B."/>
            <person name="Miyauchi S."/>
            <person name="Viragh M."/>
            <person name="Kuo A."/>
            <person name="Thoen E."/>
            <person name="Andreopoulos B."/>
            <person name="Lu D."/>
            <person name="Skrede I."/>
            <person name="Drula E."/>
            <person name="Henrissat B."/>
            <person name="Morin E."/>
            <person name="Kohler A."/>
            <person name="Barry K."/>
            <person name="LaButti K."/>
            <person name="Morin E."/>
            <person name="Salamov A."/>
            <person name="Lipzen A."/>
            <person name="Mereny Z."/>
            <person name="Hegedus B."/>
            <person name="Baldrian P."/>
            <person name="Stursova M."/>
            <person name="Weitz H."/>
            <person name="Taylor A."/>
            <person name="Grigoriev I.V."/>
            <person name="Nagy L.G."/>
            <person name="Martin F."/>
            <person name="Kauserud H."/>
        </authorList>
    </citation>
    <scope>NUCLEOTIDE SEQUENCE</scope>
    <source>
        <strain evidence="5">9284</strain>
    </source>
</reference>
<evidence type="ECO:0000313" key="6">
    <source>
        <dbReference type="Proteomes" id="UP001221142"/>
    </source>
</evidence>
<dbReference type="Pfam" id="PF04828">
    <property type="entry name" value="GFA"/>
    <property type="match status" value="2"/>
</dbReference>
<keyword evidence="2" id="KW-0479">Metal-binding</keyword>
<dbReference type="SUPFAM" id="SSF51316">
    <property type="entry name" value="Mss4-like"/>
    <property type="match status" value="2"/>
</dbReference>
<dbReference type="GO" id="GO:0016846">
    <property type="term" value="F:carbon-sulfur lyase activity"/>
    <property type="evidence" value="ECO:0007669"/>
    <property type="project" value="InterPro"/>
</dbReference>
<gene>
    <name evidence="5" type="ORF">FB45DRAFT_905559</name>
</gene>
<sequence length="262" mass="29096">MSEVEYRGNCHCGAFKYTFKAPEIKANHVCNCSICVKISYLWTFADNIVVVKGDIDTTLRDYEFANHTIKFKFCLTCGSSVLTAKSDGRFAINMRTLHDFDATKLPVGSTNNSAPKDPPYKVPEPVKVDTVPDGTTVYQGSCHCGAVRYAAFLSPETLSEVGQCNCSICHKNGVLWVYPSVSQVIFEGLDSVTEYTFGYKWRRQKFCRVCGVTLAETFTREGPEPETEMGLNARTINGLNLDKLKLTMLDGKADLPAYDAGW</sequence>
<evidence type="ECO:0000256" key="2">
    <source>
        <dbReference type="ARBA" id="ARBA00022723"/>
    </source>
</evidence>
<dbReference type="PANTHER" id="PTHR28620">
    <property type="entry name" value="CENTROMERE PROTEIN V"/>
    <property type="match status" value="1"/>
</dbReference>